<dbReference type="KEGG" id="vg:55011823"/>
<dbReference type="RefSeq" id="YP_009820387.1">
    <property type="nucleotide sequence ID" value="NC_048166.1"/>
</dbReference>
<organism evidence="1 2">
    <name type="scientific">Pseudomonas phage Lana</name>
    <dbReference type="NCBI Taxonomy" id="2530172"/>
    <lineage>
        <taxon>Viruses</taxon>
        <taxon>Duplodnaviria</taxon>
        <taxon>Heunggongvirae</taxon>
        <taxon>Uroviricota</taxon>
        <taxon>Caudoviricetes</taxon>
        <taxon>Lanavirus</taxon>
        <taxon>Lanavirus lana</taxon>
    </lineage>
</organism>
<evidence type="ECO:0000313" key="2">
    <source>
        <dbReference type="Proteomes" id="UP000293575"/>
    </source>
</evidence>
<accession>A0A481W6L1</accession>
<dbReference type="EMBL" id="MK473373">
    <property type="protein sequence ID" value="QBJ04517.1"/>
    <property type="molecule type" value="Genomic_DNA"/>
</dbReference>
<name>A0A481W6L1_9CAUD</name>
<proteinExistence type="predicted"/>
<reference evidence="1" key="1">
    <citation type="submission" date="2019-01" db="EMBL/GenBank/DDBJ databases">
        <authorList>
            <person name="Hylling O."/>
            <person name="Carstens A.B."/>
            <person name="Hansen L.H."/>
        </authorList>
    </citation>
    <scope>NUCLEOTIDE SEQUENCE [LARGE SCALE GENOMIC DNA]</scope>
</reference>
<keyword evidence="2" id="KW-1185">Reference proteome</keyword>
<evidence type="ECO:0000313" key="1">
    <source>
        <dbReference type="EMBL" id="QBJ04517.1"/>
    </source>
</evidence>
<dbReference type="Proteomes" id="UP000293575">
    <property type="component" value="Segment"/>
</dbReference>
<dbReference type="GeneID" id="55011823"/>
<sequence>MNITNEVKKHLIAEMIRHAAKRQAAPTAKAAKALDKLWRQLFAKHIELKIPEVPQARWAELIQEQIFSGMKGVVYLVTNKVGDKHNTTENTELGKIAVGYASKQKEREADKDKWDEVRRAVSAEWGGFLNFTSVYTGGYDFHYSWKTSHADLPSIRGLGHIFHPDVVMTDKNDPRLPYSKAAYQLSLQVDRLMASFLAVLKAAGEMHDDLTKILASIRTLKQLQDQFPEAVDFLPEEFTSKVRNVKQVADPRLVSRARTMLMTGIPD</sequence>
<protein>
    <submittedName>
        <fullName evidence="1">Uncharacterized protein</fullName>
    </submittedName>
</protein>